<dbReference type="InterPro" id="IPR009057">
    <property type="entry name" value="Homeodomain-like_sf"/>
</dbReference>
<dbReference type="PANTHER" id="PTHR43479">
    <property type="entry name" value="ACREF/ENVCD OPERON REPRESSOR-RELATED"/>
    <property type="match status" value="1"/>
</dbReference>
<dbReference type="InterPro" id="IPR001647">
    <property type="entry name" value="HTH_TetR"/>
</dbReference>
<evidence type="ECO:0000313" key="4">
    <source>
        <dbReference type="EMBL" id="REL34751.1"/>
    </source>
</evidence>
<dbReference type="Pfam" id="PF00440">
    <property type="entry name" value="TetR_N"/>
    <property type="match status" value="1"/>
</dbReference>
<feature type="DNA-binding region" description="H-T-H motif" evidence="2">
    <location>
        <begin position="121"/>
        <end position="140"/>
    </location>
</feature>
<protein>
    <submittedName>
        <fullName evidence="4">TetR/AcrR family transcriptional regulator</fullName>
    </submittedName>
</protein>
<accession>A0A3E0UCL5</accession>
<dbReference type="SUPFAM" id="SSF46689">
    <property type="entry name" value="Homeodomain-like"/>
    <property type="match status" value="1"/>
</dbReference>
<gene>
    <name evidence="4" type="ORF">DXX92_04945</name>
</gene>
<feature type="domain" description="HTH tetR-type" evidence="3">
    <location>
        <begin position="98"/>
        <end position="158"/>
    </location>
</feature>
<name>A0A3E0UCL5_9GAMM</name>
<dbReference type="Gene3D" id="1.10.357.10">
    <property type="entry name" value="Tetracycline Repressor, domain 2"/>
    <property type="match status" value="1"/>
</dbReference>
<dbReference type="Proteomes" id="UP000256999">
    <property type="component" value="Unassembled WGS sequence"/>
</dbReference>
<dbReference type="GO" id="GO:0003677">
    <property type="term" value="F:DNA binding"/>
    <property type="evidence" value="ECO:0007669"/>
    <property type="project" value="UniProtKB-UniRule"/>
</dbReference>
<comment type="caution">
    <text evidence="4">The sequence shown here is derived from an EMBL/GenBank/DDBJ whole genome shotgun (WGS) entry which is preliminary data.</text>
</comment>
<dbReference type="AlphaFoldDB" id="A0A3E0UCL5"/>
<evidence type="ECO:0000313" key="5">
    <source>
        <dbReference type="Proteomes" id="UP000256999"/>
    </source>
</evidence>
<sequence>MGGIMRSSVCEGQYFCLITHKIEQRFEAFTLINLLRDKLIGFASDSLARLSLIVTLHCKVNLLMRTSHSAIASSVKPTDEVKSMQQDSIIEAKQVRSQQTQEKLLNALNNCLKEDFFEHISIAQITEQAGVSVGTFYRRFKNKEALLPYLYQDFGTQQRAWVLSLTTVKQESLAQQVQYIIDNCCEFLSSNAGVLRTLHLNSRLYPEILPTSQLSERSQEYREISAMLIQHSTEINHPQPSMACDMATFMMINGLIEKILYQDLTPAIASPLVMAEHCKQLGAMIVGYLTAKPE</sequence>
<dbReference type="PROSITE" id="PS50977">
    <property type="entry name" value="HTH_TETR_2"/>
    <property type="match status" value="1"/>
</dbReference>
<dbReference type="OrthoDB" id="63332at2"/>
<dbReference type="InterPro" id="IPR050624">
    <property type="entry name" value="HTH-type_Tx_Regulator"/>
</dbReference>
<proteinExistence type="predicted"/>
<evidence type="ECO:0000256" key="1">
    <source>
        <dbReference type="ARBA" id="ARBA00023125"/>
    </source>
</evidence>
<reference evidence="4 5" key="1">
    <citation type="submission" date="2018-08" db="EMBL/GenBank/DDBJ databases">
        <title>Thalassotalea euphylliae genome.</title>
        <authorList>
            <person name="Summers S."/>
            <person name="Rice S.A."/>
            <person name="Freckelton M.L."/>
            <person name="Nedved B.T."/>
            <person name="Hadfield M.G."/>
        </authorList>
    </citation>
    <scope>NUCLEOTIDE SEQUENCE [LARGE SCALE GENOMIC DNA]</scope>
    <source>
        <strain evidence="4 5">H2</strain>
    </source>
</reference>
<dbReference type="EMBL" id="QUOV01000001">
    <property type="protein sequence ID" value="REL34751.1"/>
    <property type="molecule type" value="Genomic_DNA"/>
</dbReference>
<keyword evidence="1 2" id="KW-0238">DNA-binding</keyword>
<evidence type="ECO:0000259" key="3">
    <source>
        <dbReference type="PROSITE" id="PS50977"/>
    </source>
</evidence>
<organism evidence="4 5">
    <name type="scientific">Thalassotalea euphylliae</name>
    <dbReference type="NCBI Taxonomy" id="1655234"/>
    <lineage>
        <taxon>Bacteria</taxon>
        <taxon>Pseudomonadati</taxon>
        <taxon>Pseudomonadota</taxon>
        <taxon>Gammaproteobacteria</taxon>
        <taxon>Alteromonadales</taxon>
        <taxon>Colwelliaceae</taxon>
        <taxon>Thalassotalea</taxon>
    </lineage>
</organism>
<dbReference type="PANTHER" id="PTHR43479:SF11">
    <property type="entry name" value="ACREF_ENVCD OPERON REPRESSOR-RELATED"/>
    <property type="match status" value="1"/>
</dbReference>
<evidence type="ECO:0000256" key="2">
    <source>
        <dbReference type="PROSITE-ProRule" id="PRU00335"/>
    </source>
</evidence>